<evidence type="ECO:0000256" key="1">
    <source>
        <dbReference type="SAM" id="MobiDB-lite"/>
    </source>
</evidence>
<gene>
    <name evidence="2" type="ORF">NCTC5053_00474</name>
</gene>
<feature type="region of interest" description="Disordered" evidence="1">
    <location>
        <begin position="188"/>
        <end position="208"/>
    </location>
</feature>
<protein>
    <submittedName>
        <fullName evidence="2">Uncharacterized protein</fullName>
    </submittedName>
</protein>
<organism evidence="2 3">
    <name type="scientific">Klebsiella pneumoniae</name>
    <dbReference type="NCBI Taxonomy" id="573"/>
    <lineage>
        <taxon>Bacteria</taxon>
        <taxon>Pseudomonadati</taxon>
        <taxon>Pseudomonadota</taxon>
        <taxon>Gammaproteobacteria</taxon>
        <taxon>Enterobacterales</taxon>
        <taxon>Enterobacteriaceae</taxon>
        <taxon>Klebsiella/Raoultella group</taxon>
        <taxon>Klebsiella</taxon>
        <taxon>Klebsiella pneumoniae complex</taxon>
    </lineage>
</organism>
<dbReference type="AlphaFoldDB" id="A0A377ZRF8"/>
<reference evidence="2 3" key="1">
    <citation type="submission" date="2018-06" db="EMBL/GenBank/DDBJ databases">
        <authorList>
            <consortium name="Pathogen Informatics"/>
            <person name="Doyle S."/>
        </authorList>
    </citation>
    <scope>NUCLEOTIDE SEQUENCE [LARGE SCALE GENOMIC DNA]</scope>
    <source>
        <strain evidence="2 3">NCTC5053</strain>
    </source>
</reference>
<evidence type="ECO:0000313" key="2">
    <source>
        <dbReference type="EMBL" id="STU82578.1"/>
    </source>
</evidence>
<proteinExistence type="predicted"/>
<feature type="compositionally biased region" description="Polar residues" evidence="1">
    <location>
        <begin position="16"/>
        <end position="33"/>
    </location>
</feature>
<name>A0A377ZRF8_KLEPN</name>
<feature type="region of interest" description="Disordered" evidence="1">
    <location>
        <begin position="1"/>
        <end position="40"/>
    </location>
</feature>
<accession>A0A377ZRF8</accession>
<sequence length="208" mass="22160">MPLARASPWRPEFNQKPASQTWSATPSRLSISSAPRKKRPLVSRVSPVSVFQESKPQRQVELTLAQGAVDLPQLVQRVIFAGGQAAAVCLGQIQLFVGICLAGEKIRLCQQRRVEQRIVPGIAGSKAVPDPQLRLRQQAMKDPALLPPGGLARSFAGLRRPVPDKAPAIERGWRKMVGGELQEALQQVTAGGDAGCAGSPASPSPPAS</sequence>
<dbReference type="EMBL" id="UGMN01000004">
    <property type="protein sequence ID" value="STU82578.1"/>
    <property type="molecule type" value="Genomic_DNA"/>
</dbReference>
<evidence type="ECO:0000313" key="3">
    <source>
        <dbReference type="Proteomes" id="UP000254387"/>
    </source>
</evidence>
<dbReference type="Proteomes" id="UP000254387">
    <property type="component" value="Unassembled WGS sequence"/>
</dbReference>